<proteinExistence type="predicted"/>
<dbReference type="Gene3D" id="2.170.130.30">
    <property type="match status" value="1"/>
</dbReference>
<feature type="signal peptide" evidence="1">
    <location>
        <begin position="1"/>
        <end position="20"/>
    </location>
</feature>
<evidence type="ECO:0000313" key="4">
    <source>
        <dbReference type="Proteomes" id="UP001329915"/>
    </source>
</evidence>
<evidence type="ECO:0000313" key="3">
    <source>
        <dbReference type="EMBL" id="WRO23018.1"/>
    </source>
</evidence>
<dbReference type="EMBL" id="CP121694">
    <property type="protein sequence ID" value="WRO23018.1"/>
    <property type="molecule type" value="Genomic_DNA"/>
</dbReference>
<feature type="domain" description="Transcobalamin-like C-terminal" evidence="2">
    <location>
        <begin position="59"/>
        <end position="133"/>
    </location>
</feature>
<dbReference type="AlphaFoldDB" id="A0AAU0UNY7"/>
<gene>
    <name evidence="3" type="ORF">MFMK1_002864</name>
</gene>
<dbReference type="RefSeq" id="WP_366922407.1">
    <property type="nucleotide sequence ID" value="NZ_CP121694.1"/>
</dbReference>
<dbReference type="KEGG" id="dbc:MFMK1_002864"/>
<name>A0AAU0UNY7_9FIRM</name>
<keyword evidence="1" id="KW-0732">Signal</keyword>
<evidence type="ECO:0000256" key="1">
    <source>
        <dbReference type="SAM" id="SignalP"/>
    </source>
</evidence>
<dbReference type="Proteomes" id="UP001329915">
    <property type="component" value="Chromosome"/>
</dbReference>
<dbReference type="Pfam" id="PF14478">
    <property type="entry name" value="DUF4430"/>
    <property type="match status" value="1"/>
</dbReference>
<feature type="chain" id="PRO_5043479638" evidence="1">
    <location>
        <begin position="21"/>
        <end position="322"/>
    </location>
</feature>
<organism evidence="3 4">
    <name type="scientific">Metallumcola ferriviriculae</name>
    <dbReference type="NCBI Taxonomy" id="3039180"/>
    <lineage>
        <taxon>Bacteria</taxon>
        <taxon>Bacillati</taxon>
        <taxon>Bacillota</taxon>
        <taxon>Clostridia</taxon>
        <taxon>Neomoorellales</taxon>
        <taxon>Desulfitibacteraceae</taxon>
        <taxon>Metallumcola</taxon>
    </lineage>
</organism>
<sequence length="322" mass="35308">MRKVILAVSLILVLAVSGCAANPDNMDAGNPQKAEVTLWVTEDFGSEVLFQEKVPLEEDDTVLDVLARHVDVETEYGGGFVNAINGLQSAYSNVGGAGRRKNDWFFWLNGIQSNVGGASYYPKPGDNIWWDYHDWQHLTYMPAVIGAYPKPFTSGFGEEEADMPWLIMHNGDTKVLALKLAGYFGNQGAKVDLVPVDDSHILDRERPTLVMGTWSQLALLPSMNDLVKNLDRTGMFVKPVPDGLVAMGLDRTERKVYGSGSAAIIATGTGQGDQTPLWMVIGVDQEGLERAVRLMTEEPERLKFRTGLIVTADKLLPVPIGE</sequence>
<accession>A0AAU0UNY7</accession>
<protein>
    <submittedName>
        <fullName evidence="3">DUF4430 domain-containing protein</fullName>
    </submittedName>
</protein>
<dbReference type="PROSITE" id="PS51257">
    <property type="entry name" value="PROKAR_LIPOPROTEIN"/>
    <property type="match status" value="1"/>
</dbReference>
<dbReference type="InterPro" id="IPR027954">
    <property type="entry name" value="Transcobalamin-like_C"/>
</dbReference>
<evidence type="ECO:0000259" key="2">
    <source>
        <dbReference type="Pfam" id="PF14478"/>
    </source>
</evidence>
<keyword evidence="4" id="KW-1185">Reference proteome</keyword>
<reference evidence="3 4" key="1">
    <citation type="submission" date="2023-04" db="EMBL/GenBank/DDBJ databases">
        <authorList>
            <person name="Hsu D."/>
        </authorList>
    </citation>
    <scope>NUCLEOTIDE SEQUENCE [LARGE SCALE GENOMIC DNA]</scope>
    <source>
        <strain evidence="3 4">MK1</strain>
    </source>
</reference>